<feature type="transmembrane region" description="Helical" evidence="6">
    <location>
        <begin position="90"/>
        <end position="110"/>
    </location>
</feature>
<keyword evidence="2" id="KW-1003">Cell membrane</keyword>
<feature type="transmembrane region" description="Helical" evidence="6">
    <location>
        <begin position="32"/>
        <end position="52"/>
    </location>
</feature>
<comment type="caution">
    <text evidence="7">The sequence shown here is derived from an EMBL/GenBank/DDBJ whole genome shotgun (WGS) entry which is preliminary data.</text>
</comment>
<name>A0A3L7JUU1_9BACI</name>
<evidence type="ECO:0000256" key="3">
    <source>
        <dbReference type="ARBA" id="ARBA00022692"/>
    </source>
</evidence>
<dbReference type="NCBIfam" id="TIGR00765">
    <property type="entry name" value="yihY_not_rbn"/>
    <property type="match status" value="1"/>
</dbReference>
<keyword evidence="5 6" id="KW-0472">Membrane</keyword>
<evidence type="ECO:0000256" key="6">
    <source>
        <dbReference type="SAM" id="Phobius"/>
    </source>
</evidence>
<keyword evidence="8" id="KW-1185">Reference proteome</keyword>
<sequence>MREKKISKSFIKNLASSIQYDDAVGLAAELSYFFLLSMFPLLIFLVTLLPYLPFTEEDVLNVIRDFAPGQTMDLIQTNLKEIMSNRSNGLLSFGIIATIWSASNGMNAIVKALNRAYRIDETRSFLVTRGMSIFLTFGMIFVFMVALLLPVFGKQIGMYLFSKFGFSELFLQLWNALRWIVSAIILFLIFVGIYYFAPSKKISCVTAFPGAIVATIGWVIASFAFSFYVSSFGNYSSTYGSIGGIIVLMLWLFISGFIIILGGEVNALLNVDDEECKS</sequence>
<dbReference type="Pfam" id="PF03631">
    <property type="entry name" value="Virul_fac_BrkB"/>
    <property type="match status" value="1"/>
</dbReference>
<feature type="transmembrane region" description="Helical" evidence="6">
    <location>
        <begin position="208"/>
        <end position="229"/>
    </location>
</feature>
<proteinExistence type="predicted"/>
<evidence type="ECO:0000256" key="4">
    <source>
        <dbReference type="ARBA" id="ARBA00022989"/>
    </source>
</evidence>
<gene>
    <name evidence="7" type="ORF">D9X91_13205</name>
</gene>
<evidence type="ECO:0000256" key="5">
    <source>
        <dbReference type="ARBA" id="ARBA00023136"/>
    </source>
</evidence>
<dbReference type="OrthoDB" id="9775903at2"/>
<feature type="transmembrane region" description="Helical" evidence="6">
    <location>
        <begin position="131"/>
        <end position="153"/>
    </location>
</feature>
<reference evidence="7 8" key="1">
    <citation type="submission" date="2018-10" db="EMBL/GenBank/DDBJ databases">
        <title>Falsibacillus sp. genome draft.</title>
        <authorList>
            <person name="Shi S."/>
        </authorList>
    </citation>
    <scope>NUCLEOTIDE SEQUENCE [LARGE SCALE GENOMIC DNA]</scope>
    <source>
        <strain evidence="7 8">GY 10110</strain>
    </source>
</reference>
<keyword evidence="4 6" id="KW-1133">Transmembrane helix</keyword>
<dbReference type="GO" id="GO:0005886">
    <property type="term" value="C:plasma membrane"/>
    <property type="evidence" value="ECO:0007669"/>
    <property type="project" value="UniProtKB-SubCell"/>
</dbReference>
<evidence type="ECO:0000256" key="1">
    <source>
        <dbReference type="ARBA" id="ARBA00004651"/>
    </source>
</evidence>
<feature type="transmembrane region" description="Helical" evidence="6">
    <location>
        <begin position="173"/>
        <end position="196"/>
    </location>
</feature>
<dbReference type="PANTHER" id="PTHR30213:SF0">
    <property type="entry name" value="UPF0761 MEMBRANE PROTEIN YIHY"/>
    <property type="match status" value="1"/>
</dbReference>
<evidence type="ECO:0000313" key="7">
    <source>
        <dbReference type="EMBL" id="RLQ94496.1"/>
    </source>
</evidence>
<dbReference type="InterPro" id="IPR017039">
    <property type="entry name" value="Virul_fac_BrkB"/>
</dbReference>
<keyword evidence="3 6" id="KW-0812">Transmembrane</keyword>
<organism evidence="7 8">
    <name type="scientific">Falsibacillus albus</name>
    <dbReference type="NCBI Taxonomy" id="2478915"/>
    <lineage>
        <taxon>Bacteria</taxon>
        <taxon>Bacillati</taxon>
        <taxon>Bacillota</taxon>
        <taxon>Bacilli</taxon>
        <taxon>Bacillales</taxon>
        <taxon>Bacillaceae</taxon>
        <taxon>Falsibacillus</taxon>
    </lineage>
</organism>
<dbReference type="PANTHER" id="PTHR30213">
    <property type="entry name" value="INNER MEMBRANE PROTEIN YHJD"/>
    <property type="match status" value="1"/>
</dbReference>
<comment type="subcellular location">
    <subcellularLocation>
        <location evidence="1">Cell membrane</location>
        <topology evidence="1">Multi-pass membrane protein</topology>
    </subcellularLocation>
</comment>
<dbReference type="RefSeq" id="WP_121681109.1">
    <property type="nucleotide sequence ID" value="NZ_RCVZ01000009.1"/>
</dbReference>
<evidence type="ECO:0000256" key="2">
    <source>
        <dbReference type="ARBA" id="ARBA00022475"/>
    </source>
</evidence>
<dbReference type="EMBL" id="RCVZ01000009">
    <property type="protein sequence ID" value="RLQ94496.1"/>
    <property type="molecule type" value="Genomic_DNA"/>
</dbReference>
<dbReference type="Proteomes" id="UP000276770">
    <property type="component" value="Unassembled WGS sequence"/>
</dbReference>
<protein>
    <submittedName>
        <fullName evidence="7">YihY/virulence factor BrkB family protein</fullName>
    </submittedName>
</protein>
<dbReference type="PIRSF" id="PIRSF035875">
    <property type="entry name" value="RNase_BN"/>
    <property type="match status" value="1"/>
</dbReference>
<dbReference type="AlphaFoldDB" id="A0A3L7JUU1"/>
<feature type="transmembrane region" description="Helical" evidence="6">
    <location>
        <begin position="241"/>
        <end position="261"/>
    </location>
</feature>
<accession>A0A3L7JUU1</accession>
<evidence type="ECO:0000313" key="8">
    <source>
        <dbReference type="Proteomes" id="UP000276770"/>
    </source>
</evidence>